<feature type="domain" description="GAG-pre-integrase" evidence="1">
    <location>
        <begin position="285"/>
        <end position="342"/>
    </location>
</feature>
<gene>
    <name evidence="3" type="ORF">Sango_2594000</name>
</gene>
<reference evidence="3" key="2">
    <citation type="journal article" date="2024" name="Plant">
        <title>Genomic evolution and insights into agronomic trait innovations of Sesamum species.</title>
        <authorList>
            <person name="Miao H."/>
            <person name="Wang L."/>
            <person name="Qu L."/>
            <person name="Liu H."/>
            <person name="Sun Y."/>
            <person name="Le M."/>
            <person name="Wang Q."/>
            <person name="Wei S."/>
            <person name="Zheng Y."/>
            <person name="Lin W."/>
            <person name="Duan Y."/>
            <person name="Cao H."/>
            <person name="Xiong S."/>
            <person name="Wang X."/>
            <person name="Wei L."/>
            <person name="Li C."/>
            <person name="Ma Q."/>
            <person name="Ju M."/>
            <person name="Zhao R."/>
            <person name="Li G."/>
            <person name="Mu C."/>
            <person name="Tian Q."/>
            <person name="Mei H."/>
            <person name="Zhang T."/>
            <person name="Gao T."/>
            <person name="Zhang H."/>
        </authorList>
    </citation>
    <scope>NUCLEOTIDE SEQUENCE</scope>
    <source>
        <strain evidence="3">K16</strain>
    </source>
</reference>
<name>A0AAE1W5U8_9LAMI</name>
<feature type="domain" description="Retrovirus-related Pol polyprotein from transposon TNT 1-94-like beta-barrel" evidence="2">
    <location>
        <begin position="179"/>
        <end position="254"/>
    </location>
</feature>
<accession>A0AAE1W5U8</accession>
<reference evidence="3" key="1">
    <citation type="submission" date="2020-06" db="EMBL/GenBank/DDBJ databases">
        <authorList>
            <person name="Li T."/>
            <person name="Hu X."/>
            <person name="Zhang T."/>
            <person name="Song X."/>
            <person name="Zhang H."/>
            <person name="Dai N."/>
            <person name="Sheng W."/>
            <person name="Hou X."/>
            <person name="Wei L."/>
        </authorList>
    </citation>
    <scope>NUCLEOTIDE SEQUENCE</scope>
    <source>
        <strain evidence="3">K16</strain>
        <tissue evidence="3">Leaf</tissue>
    </source>
</reference>
<evidence type="ECO:0000259" key="1">
    <source>
        <dbReference type="Pfam" id="PF13976"/>
    </source>
</evidence>
<keyword evidence="4" id="KW-1185">Reference proteome</keyword>
<dbReference type="AlphaFoldDB" id="A0AAE1W5U8"/>
<proteinExistence type="predicted"/>
<dbReference type="Proteomes" id="UP001289374">
    <property type="component" value="Unassembled WGS sequence"/>
</dbReference>
<dbReference type="EMBL" id="JACGWL010000015">
    <property type="protein sequence ID" value="KAK4387234.1"/>
    <property type="molecule type" value="Genomic_DNA"/>
</dbReference>
<organism evidence="3 4">
    <name type="scientific">Sesamum angolense</name>
    <dbReference type="NCBI Taxonomy" id="2727404"/>
    <lineage>
        <taxon>Eukaryota</taxon>
        <taxon>Viridiplantae</taxon>
        <taxon>Streptophyta</taxon>
        <taxon>Embryophyta</taxon>
        <taxon>Tracheophyta</taxon>
        <taxon>Spermatophyta</taxon>
        <taxon>Magnoliopsida</taxon>
        <taxon>eudicotyledons</taxon>
        <taxon>Gunneridae</taxon>
        <taxon>Pentapetalae</taxon>
        <taxon>asterids</taxon>
        <taxon>lamiids</taxon>
        <taxon>Lamiales</taxon>
        <taxon>Pedaliaceae</taxon>
        <taxon>Sesamum</taxon>
    </lineage>
</organism>
<dbReference type="InterPro" id="IPR054722">
    <property type="entry name" value="PolX-like_BBD"/>
</dbReference>
<evidence type="ECO:0000313" key="3">
    <source>
        <dbReference type="EMBL" id="KAK4387234.1"/>
    </source>
</evidence>
<dbReference type="InterPro" id="IPR025724">
    <property type="entry name" value="GAG-pre-integrase_dom"/>
</dbReference>
<evidence type="ECO:0000259" key="2">
    <source>
        <dbReference type="Pfam" id="PF22936"/>
    </source>
</evidence>
<dbReference type="Pfam" id="PF22936">
    <property type="entry name" value="Pol_BBD"/>
    <property type="match status" value="1"/>
</dbReference>
<evidence type="ECO:0000313" key="4">
    <source>
        <dbReference type="Proteomes" id="UP001289374"/>
    </source>
</evidence>
<protein>
    <submittedName>
        <fullName evidence="3">Retrovirus-related Pol polyprotein from transposon RE2</fullName>
    </submittedName>
</protein>
<sequence length="366" mass="40350">MRDFFSLKQDGRAVSDYFPLLKGTANEILLYHPLSCDAHTRKTHWKDFFVAKFLSGLDSNVKVSPQPWRCVARSLLFLGHGGRGRGSNTSTNSRDYTYCGRTNHVVEKCYIKNSKPEWDNTVNSGGEPVVLEPSTNQLESIILSHEEYEQLLYCPVANSATPATSSSPGAFVASHGESWMLDSGATTHLTGNLSHFSTSSTSQNSLPVHLVDGSYSPISGSSTIQPTNHLTLTNVLFAPKVSVNLLSVSQLTKNTQLLSNLFPSYCVFQDLQTQRTIGGGHERGGLYFLDTSPPIDARALFASVSPLQWHCRLGHPSLPILKKVLPIELACLECESCELRKHHRASFLSRVDKRSSSPFTLIHSDI</sequence>
<dbReference type="Pfam" id="PF13976">
    <property type="entry name" value="gag_pre-integrs"/>
    <property type="match status" value="1"/>
</dbReference>
<comment type="caution">
    <text evidence="3">The sequence shown here is derived from an EMBL/GenBank/DDBJ whole genome shotgun (WGS) entry which is preliminary data.</text>
</comment>